<dbReference type="NCBIfam" id="NF038128">
    <property type="entry name" value="choice_anch_J"/>
    <property type="match status" value="1"/>
</dbReference>
<comment type="caution">
    <text evidence="3">The sequence shown here is derived from an EMBL/GenBank/DDBJ whole genome shotgun (WGS) entry which is preliminary data.</text>
</comment>
<keyword evidence="1" id="KW-0732">Signal</keyword>
<feature type="domain" description="Secretion system C-terminal sorting" evidence="2">
    <location>
        <begin position="222"/>
        <end position="291"/>
    </location>
</feature>
<dbReference type="InterPro" id="IPR026444">
    <property type="entry name" value="Secre_tail"/>
</dbReference>
<proteinExistence type="predicted"/>
<dbReference type="EMBL" id="PPSL01000004">
    <property type="protein sequence ID" value="PQJ10096.1"/>
    <property type="molecule type" value="Genomic_DNA"/>
</dbReference>
<dbReference type="SUPFAM" id="SSF49899">
    <property type="entry name" value="Concanavalin A-like lectins/glucanases"/>
    <property type="match status" value="1"/>
</dbReference>
<sequence>MKKLCLLIISAFSLLSAEAQTVTSLGQDFNVTCASGGTLYPLYWSEWNVIAPTAALAWQCTQLGGRAGTPGMQCNSFFSGIHYLDTAWLFTPRLDLTGFTDSVYLRFDSRYNISGARMQVLINHMYNTGNPPDTTTWTDMDSASRLSPVIGPDDSAGWVTHYVNLTSYKNIPLYVAFRYASTATTGGSWTIDNVFLTPWGLSVGDEVKKNIALTILGNSTADKITFSGTFTTPGDYDVEIYDNMGRVVHKQTIYAATGTQSQTIRSLNLHSGMYFIKVGNSISYQVAKTVVE</sequence>
<dbReference type="Proteomes" id="UP000239872">
    <property type="component" value="Unassembled WGS sequence"/>
</dbReference>
<accession>A0A2S7SU91</accession>
<evidence type="ECO:0000313" key="3">
    <source>
        <dbReference type="EMBL" id="PQJ10096.1"/>
    </source>
</evidence>
<dbReference type="InterPro" id="IPR013320">
    <property type="entry name" value="ConA-like_dom_sf"/>
</dbReference>
<name>A0A2S7SU91_9BACT</name>
<feature type="chain" id="PRO_5015742087" description="Secretion system C-terminal sorting domain-containing protein" evidence="1">
    <location>
        <begin position="20"/>
        <end position="292"/>
    </location>
</feature>
<evidence type="ECO:0000259" key="2">
    <source>
        <dbReference type="Pfam" id="PF18962"/>
    </source>
</evidence>
<protein>
    <recommendedName>
        <fullName evidence="2">Secretion system C-terminal sorting domain-containing protein</fullName>
    </recommendedName>
</protein>
<evidence type="ECO:0000313" key="4">
    <source>
        <dbReference type="Proteomes" id="UP000239872"/>
    </source>
</evidence>
<feature type="signal peptide" evidence="1">
    <location>
        <begin position="1"/>
        <end position="19"/>
    </location>
</feature>
<organism evidence="3 4">
    <name type="scientific">Flavipsychrobacter stenotrophus</name>
    <dbReference type="NCBI Taxonomy" id="2077091"/>
    <lineage>
        <taxon>Bacteria</taxon>
        <taxon>Pseudomonadati</taxon>
        <taxon>Bacteroidota</taxon>
        <taxon>Chitinophagia</taxon>
        <taxon>Chitinophagales</taxon>
        <taxon>Chitinophagaceae</taxon>
        <taxon>Flavipsychrobacter</taxon>
    </lineage>
</organism>
<dbReference type="AlphaFoldDB" id="A0A2S7SU91"/>
<dbReference type="GO" id="GO:0004553">
    <property type="term" value="F:hydrolase activity, hydrolyzing O-glycosyl compounds"/>
    <property type="evidence" value="ECO:0007669"/>
    <property type="project" value="UniProtKB-ARBA"/>
</dbReference>
<dbReference type="OrthoDB" id="5500612at2"/>
<reference evidence="3 4" key="1">
    <citation type="submission" date="2018-01" db="EMBL/GenBank/DDBJ databases">
        <title>A novel member of the phylum Bacteroidetes isolated from glacier ice.</title>
        <authorList>
            <person name="Liu Q."/>
            <person name="Xin Y.-H."/>
        </authorList>
    </citation>
    <scope>NUCLEOTIDE SEQUENCE [LARGE SCALE GENOMIC DNA]</scope>
    <source>
        <strain evidence="3 4">RB1R16</strain>
    </source>
</reference>
<evidence type="ECO:0000256" key="1">
    <source>
        <dbReference type="SAM" id="SignalP"/>
    </source>
</evidence>
<gene>
    <name evidence="3" type="ORF">CJD36_015475</name>
</gene>
<dbReference type="RefSeq" id="WP_105040105.1">
    <property type="nucleotide sequence ID" value="NZ_PPSL01000004.1"/>
</dbReference>
<keyword evidence="4" id="KW-1185">Reference proteome</keyword>
<dbReference type="GO" id="GO:0005975">
    <property type="term" value="P:carbohydrate metabolic process"/>
    <property type="evidence" value="ECO:0007669"/>
    <property type="project" value="UniProtKB-ARBA"/>
</dbReference>
<dbReference type="NCBIfam" id="TIGR04183">
    <property type="entry name" value="Por_Secre_tail"/>
    <property type="match status" value="1"/>
</dbReference>
<dbReference type="Pfam" id="PF18962">
    <property type="entry name" value="Por_Secre_tail"/>
    <property type="match status" value="1"/>
</dbReference>